<dbReference type="Proteomes" id="UP000473887">
    <property type="component" value="Unassembled WGS sequence"/>
</dbReference>
<proteinExistence type="predicted"/>
<evidence type="ECO:0000313" key="2">
    <source>
        <dbReference type="EMBL" id="NEZ91978.1"/>
    </source>
</evidence>
<feature type="domain" description="Helix-turn-helix" evidence="1">
    <location>
        <begin position="14"/>
        <end position="61"/>
    </location>
</feature>
<dbReference type="InterPro" id="IPR013324">
    <property type="entry name" value="RNA_pol_sigma_r3/r4-like"/>
</dbReference>
<gene>
    <name evidence="2" type="ORF">EXM69_08460</name>
</gene>
<dbReference type="AlphaFoldDB" id="A0A846HXI3"/>
<dbReference type="InterPro" id="IPR041657">
    <property type="entry name" value="HTH_17"/>
</dbReference>
<keyword evidence="2" id="KW-0238">DNA-binding</keyword>
<dbReference type="GO" id="GO:0003677">
    <property type="term" value="F:DNA binding"/>
    <property type="evidence" value="ECO:0007669"/>
    <property type="project" value="UniProtKB-KW"/>
</dbReference>
<dbReference type="EMBL" id="SGKC01000013">
    <property type="protein sequence ID" value="NEZ91978.1"/>
    <property type="molecule type" value="Genomic_DNA"/>
</dbReference>
<dbReference type="InterPro" id="IPR010093">
    <property type="entry name" value="SinI_DNA-bd"/>
</dbReference>
<name>A0A846HXI3_CLOBO</name>
<sequence length="68" mass="7712">MVSITLKKQQAPELLTVSEIAEKLKTNKNTVYDLISKGYLKSLKLGSQKVSIDELQNFIERFKGKEVV</sequence>
<accession>A0A846HXI3</accession>
<dbReference type="SUPFAM" id="SSF88659">
    <property type="entry name" value="Sigma3 and sigma4 domains of RNA polymerase sigma factors"/>
    <property type="match status" value="1"/>
</dbReference>
<evidence type="ECO:0000313" key="3">
    <source>
        <dbReference type="Proteomes" id="UP000473887"/>
    </source>
</evidence>
<reference evidence="2 3" key="1">
    <citation type="submission" date="2019-02" db="EMBL/GenBank/DDBJ databases">
        <title>Genome sequencing of Clostridium botulinum clinical isolates.</title>
        <authorList>
            <person name="Brunt J."/>
            <person name="Van Vliet A.H.M."/>
            <person name="Stringer S.C."/>
            <person name="Grant K.A."/>
            <person name="Carter A.C."/>
            <person name="Peck M.W."/>
        </authorList>
    </citation>
    <scope>NUCLEOTIDE SEQUENCE [LARGE SCALE GENOMIC DNA]</scope>
    <source>
        <strain evidence="2 3">H142660711</strain>
    </source>
</reference>
<protein>
    <submittedName>
        <fullName evidence="2">DNA-binding protein</fullName>
    </submittedName>
</protein>
<dbReference type="NCBIfam" id="TIGR01764">
    <property type="entry name" value="excise"/>
    <property type="match status" value="1"/>
</dbReference>
<organism evidence="2 3">
    <name type="scientific">Clostridium botulinum</name>
    <dbReference type="NCBI Taxonomy" id="1491"/>
    <lineage>
        <taxon>Bacteria</taxon>
        <taxon>Bacillati</taxon>
        <taxon>Bacillota</taxon>
        <taxon>Clostridia</taxon>
        <taxon>Eubacteriales</taxon>
        <taxon>Clostridiaceae</taxon>
        <taxon>Clostridium</taxon>
    </lineage>
</organism>
<evidence type="ECO:0000259" key="1">
    <source>
        <dbReference type="Pfam" id="PF12728"/>
    </source>
</evidence>
<comment type="caution">
    <text evidence="2">The sequence shown here is derived from an EMBL/GenBank/DDBJ whole genome shotgun (WGS) entry which is preliminary data.</text>
</comment>
<dbReference type="Pfam" id="PF12728">
    <property type="entry name" value="HTH_17"/>
    <property type="match status" value="1"/>
</dbReference>